<dbReference type="FunFam" id="3.30.428.10:FF:000005">
    <property type="entry name" value="Histidine triad nucleotide-binding protein 1"/>
    <property type="match status" value="1"/>
</dbReference>
<evidence type="ECO:0000259" key="4">
    <source>
        <dbReference type="PROSITE" id="PS51084"/>
    </source>
</evidence>
<dbReference type="CDD" id="cd01276">
    <property type="entry name" value="PKCI_related"/>
    <property type="match status" value="1"/>
</dbReference>
<feature type="domain" description="HIT" evidence="4">
    <location>
        <begin position="18"/>
        <end position="126"/>
    </location>
</feature>
<dbReference type="EMBL" id="NCKV01000096">
    <property type="protein sequence ID" value="RWS31657.1"/>
    <property type="molecule type" value="Genomic_DNA"/>
</dbReference>
<name>A0A443SVW9_9ACAR</name>
<organism evidence="5 6">
    <name type="scientific">Leptotrombidium deliense</name>
    <dbReference type="NCBI Taxonomy" id="299467"/>
    <lineage>
        <taxon>Eukaryota</taxon>
        <taxon>Metazoa</taxon>
        <taxon>Ecdysozoa</taxon>
        <taxon>Arthropoda</taxon>
        <taxon>Chelicerata</taxon>
        <taxon>Arachnida</taxon>
        <taxon>Acari</taxon>
        <taxon>Acariformes</taxon>
        <taxon>Trombidiformes</taxon>
        <taxon>Prostigmata</taxon>
        <taxon>Anystina</taxon>
        <taxon>Parasitengona</taxon>
        <taxon>Trombiculoidea</taxon>
        <taxon>Trombiculidae</taxon>
        <taxon>Leptotrombidium</taxon>
    </lineage>
</organism>
<evidence type="ECO:0000256" key="1">
    <source>
        <dbReference type="PIRSR" id="PIRSR601310-1"/>
    </source>
</evidence>
<dbReference type="PRINTS" id="PR00332">
    <property type="entry name" value="HISTRIAD"/>
</dbReference>
<dbReference type="GO" id="GO:0003824">
    <property type="term" value="F:catalytic activity"/>
    <property type="evidence" value="ECO:0007669"/>
    <property type="project" value="InterPro"/>
</dbReference>
<evidence type="ECO:0000256" key="3">
    <source>
        <dbReference type="PROSITE-ProRule" id="PRU00464"/>
    </source>
</evidence>
<dbReference type="PROSITE" id="PS51084">
    <property type="entry name" value="HIT_2"/>
    <property type="match status" value="1"/>
</dbReference>
<dbReference type="AlphaFoldDB" id="A0A443SVW9"/>
<dbReference type="Gene3D" id="3.30.428.10">
    <property type="entry name" value="HIT-like"/>
    <property type="match status" value="1"/>
</dbReference>
<gene>
    <name evidence="5" type="ORF">B4U80_01845</name>
</gene>
<protein>
    <submittedName>
        <fullName evidence="5">Histidine triad nucleotide-binding protein 1-like protein</fullName>
    </submittedName>
</protein>
<dbReference type="STRING" id="299467.A0A443SVW9"/>
<dbReference type="PROSITE" id="PS00892">
    <property type="entry name" value="HIT_1"/>
    <property type="match status" value="1"/>
</dbReference>
<evidence type="ECO:0000313" key="6">
    <source>
        <dbReference type="Proteomes" id="UP000288716"/>
    </source>
</evidence>
<dbReference type="VEuPathDB" id="VectorBase:LDEU000387"/>
<dbReference type="Pfam" id="PF01230">
    <property type="entry name" value="HIT"/>
    <property type="match status" value="1"/>
</dbReference>
<sequence>MADEAKKAQTAKPTSDTIFGKIIRGEIPSKFLHEDDKCIVIDDVNPQAPVHFLVIPKKPITQLSKAEDGDEQILGHLMIVAKKVAQQKGLSNGFRLVINDGREGCQSVYHLHLHVLGGRQLGWPPG</sequence>
<dbReference type="OrthoDB" id="672793at2759"/>
<feature type="active site" description="Tele-AMP-histidine intermediate" evidence="1">
    <location>
        <position position="112"/>
    </location>
</feature>
<dbReference type="InterPro" id="IPR036265">
    <property type="entry name" value="HIT-like_sf"/>
</dbReference>
<proteinExistence type="predicted"/>
<accession>A0A443SVW9</accession>
<dbReference type="InterPro" id="IPR019808">
    <property type="entry name" value="Histidine_triad_CS"/>
</dbReference>
<reference evidence="5 6" key="1">
    <citation type="journal article" date="2018" name="Gigascience">
        <title>Genomes of trombidid mites reveal novel predicted allergens and laterally-transferred genes associated with secondary metabolism.</title>
        <authorList>
            <person name="Dong X."/>
            <person name="Chaisiri K."/>
            <person name="Xia D."/>
            <person name="Armstrong S.D."/>
            <person name="Fang Y."/>
            <person name="Donnelly M.J."/>
            <person name="Kadowaki T."/>
            <person name="McGarry J.W."/>
            <person name="Darby A.C."/>
            <person name="Makepeace B.L."/>
        </authorList>
    </citation>
    <scope>NUCLEOTIDE SEQUENCE [LARGE SCALE GENOMIC DNA]</scope>
    <source>
        <strain evidence="5">UoL-UT</strain>
    </source>
</reference>
<evidence type="ECO:0000313" key="5">
    <source>
        <dbReference type="EMBL" id="RWS31657.1"/>
    </source>
</evidence>
<keyword evidence="6" id="KW-1185">Reference proteome</keyword>
<dbReference type="InterPro" id="IPR011146">
    <property type="entry name" value="HIT-like"/>
</dbReference>
<feature type="short sequence motif" description="Histidine triad motif" evidence="2 3">
    <location>
        <begin position="110"/>
        <end position="114"/>
    </location>
</feature>
<dbReference type="SUPFAM" id="SSF54197">
    <property type="entry name" value="HIT-like"/>
    <property type="match status" value="1"/>
</dbReference>
<evidence type="ECO:0000256" key="2">
    <source>
        <dbReference type="PIRSR" id="PIRSR601310-3"/>
    </source>
</evidence>
<dbReference type="Proteomes" id="UP000288716">
    <property type="component" value="Unassembled WGS sequence"/>
</dbReference>
<dbReference type="PANTHER" id="PTHR23089">
    <property type="entry name" value="HISTIDINE TRIAD HIT PROTEIN"/>
    <property type="match status" value="1"/>
</dbReference>
<comment type="caution">
    <text evidence="5">The sequence shown here is derived from an EMBL/GenBank/DDBJ whole genome shotgun (WGS) entry which is preliminary data.</text>
</comment>
<dbReference type="InterPro" id="IPR001310">
    <property type="entry name" value="Histidine_triad_HIT"/>
</dbReference>